<dbReference type="KEGG" id="dpx:DAPPUDRAFT_43872"/>
<keyword evidence="4" id="KW-1185">Reference proteome</keyword>
<dbReference type="CDD" id="cd00190">
    <property type="entry name" value="Tryp_SPc"/>
    <property type="match status" value="1"/>
</dbReference>
<dbReference type="FunFam" id="2.40.10.10:FF:000068">
    <property type="entry name" value="transmembrane protease serine 2"/>
    <property type="match status" value="1"/>
</dbReference>
<dbReference type="PANTHER" id="PTHR24252">
    <property type="entry name" value="ACROSIN-RELATED"/>
    <property type="match status" value="1"/>
</dbReference>
<dbReference type="FunCoup" id="E9G003">
    <property type="interactions" value="147"/>
</dbReference>
<evidence type="ECO:0000259" key="2">
    <source>
        <dbReference type="PROSITE" id="PS50240"/>
    </source>
</evidence>
<dbReference type="InterPro" id="IPR001314">
    <property type="entry name" value="Peptidase_S1A"/>
</dbReference>
<dbReference type="STRING" id="6669.E9G003"/>
<organism evidence="3 4">
    <name type="scientific">Daphnia pulex</name>
    <name type="common">Water flea</name>
    <dbReference type="NCBI Taxonomy" id="6669"/>
    <lineage>
        <taxon>Eukaryota</taxon>
        <taxon>Metazoa</taxon>
        <taxon>Ecdysozoa</taxon>
        <taxon>Arthropoda</taxon>
        <taxon>Crustacea</taxon>
        <taxon>Branchiopoda</taxon>
        <taxon>Diplostraca</taxon>
        <taxon>Cladocera</taxon>
        <taxon>Anomopoda</taxon>
        <taxon>Daphniidae</taxon>
        <taxon>Daphnia</taxon>
    </lineage>
</organism>
<dbReference type="GO" id="GO:0006508">
    <property type="term" value="P:proteolysis"/>
    <property type="evidence" value="ECO:0007669"/>
    <property type="project" value="InterPro"/>
</dbReference>
<accession>E9G003</accession>
<dbReference type="PhylomeDB" id="E9G003"/>
<dbReference type="PANTHER" id="PTHR24252:SF7">
    <property type="entry name" value="HYALIN"/>
    <property type="match status" value="1"/>
</dbReference>
<dbReference type="InterPro" id="IPR009003">
    <property type="entry name" value="Peptidase_S1_PA"/>
</dbReference>
<dbReference type="InterPro" id="IPR043504">
    <property type="entry name" value="Peptidase_S1_PA_chymotrypsin"/>
</dbReference>
<gene>
    <name evidence="3" type="ORF">DAPPUDRAFT_43872</name>
</gene>
<proteinExistence type="predicted"/>
<evidence type="ECO:0000313" key="3">
    <source>
        <dbReference type="EMBL" id="EFX87141.1"/>
    </source>
</evidence>
<reference evidence="3 4" key="1">
    <citation type="journal article" date="2011" name="Science">
        <title>The ecoresponsive genome of Daphnia pulex.</title>
        <authorList>
            <person name="Colbourne J.K."/>
            <person name="Pfrender M.E."/>
            <person name="Gilbert D."/>
            <person name="Thomas W.K."/>
            <person name="Tucker A."/>
            <person name="Oakley T.H."/>
            <person name="Tokishita S."/>
            <person name="Aerts A."/>
            <person name="Arnold G.J."/>
            <person name="Basu M.K."/>
            <person name="Bauer D.J."/>
            <person name="Caceres C.E."/>
            <person name="Carmel L."/>
            <person name="Casola C."/>
            <person name="Choi J.H."/>
            <person name="Detter J.C."/>
            <person name="Dong Q."/>
            <person name="Dusheyko S."/>
            <person name="Eads B.D."/>
            <person name="Frohlich T."/>
            <person name="Geiler-Samerotte K.A."/>
            <person name="Gerlach D."/>
            <person name="Hatcher P."/>
            <person name="Jogdeo S."/>
            <person name="Krijgsveld J."/>
            <person name="Kriventseva E.V."/>
            <person name="Kultz D."/>
            <person name="Laforsch C."/>
            <person name="Lindquist E."/>
            <person name="Lopez J."/>
            <person name="Manak J.R."/>
            <person name="Muller J."/>
            <person name="Pangilinan J."/>
            <person name="Patwardhan R.P."/>
            <person name="Pitluck S."/>
            <person name="Pritham E.J."/>
            <person name="Rechtsteiner A."/>
            <person name="Rho M."/>
            <person name="Rogozin I.B."/>
            <person name="Sakarya O."/>
            <person name="Salamov A."/>
            <person name="Schaack S."/>
            <person name="Shapiro H."/>
            <person name="Shiga Y."/>
            <person name="Skalitzky C."/>
            <person name="Smith Z."/>
            <person name="Souvorov A."/>
            <person name="Sung W."/>
            <person name="Tang Z."/>
            <person name="Tsuchiya D."/>
            <person name="Tu H."/>
            <person name="Vos H."/>
            <person name="Wang M."/>
            <person name="Wolf Y.I."/>
            <person name="Yamagata H."/>
            <person name="Yamada T."/>
            <person name="Ye Y."/>
            <person name="Shaw J.R."/>
            <person name="Andrews J."/>
            <person name="Crease T.J."/>
            <person name="Tang H."/>
            <person name="Lucas S.M."/>
            <person name="Robertson H.M."/>
            <person name="Bork P."/>
            <person name="Koonin E.V."/>
            <person name="Zdobnov E.M."/>
            <person name="Grigoriev I.V."/>
            <person name="Lynch M."/>
            <person name="Boore J.L."/>
        </authorList>
    </citation>
    <scope>NUCLEOTIDE SEQUENCE [LARGE SCALE GENOMIC DNA]</scope>
</reference>
<dbReference type="InterPro" id="IPR001254">
    <property type="entry name" value="Trypsin_dom"/>
</dbReference>
<sequence>CGGTLLSATKILTAAHCVIHDNNYQANFGQHFRNATTTDAQMTRDVVAYVIHEDYEPLSKRNDVAILTLDSPVEFTENISPVCLPSKCMDVNFDGRSVTAMGWGHTKEKGIESDYLRSASLDVISNKICEKTNGALIDREFCAYKEGKGTCQVSDIF</sequence>
<evidence type="ECO:0000256" key="1">
    <source>
        <dbReference type="ARBA" id="ARBA00023157"/>
    </source>
</evidence>
<dbReference type="InParanoid" id="E9G003"/>
<name>E9G003_DAPPU</name>
<dbReference type="PRINTS" id="PR00722">
    <property type="entry name" value="CHYMOTRYPSIN"/>
</dbReference>
<dbReference type="PROSITE" id="PS50240">
    <property type="entry name" value="TRYPSIN_DOM"/>
    <property type="match status" value="1"/>
</dbReference>
<dbReference type="HOGENOM" id="CLU_006842_13_1_1"/>
<dbReference type="InterPro" id="IPR018114">
    <property type="entry name" value="TRYPSIN_HIS"/>
</dbReference>
<dbReference type="Gene3D" id="2.40.10.10">
    <property type="entry name" value="Trypsin-like serine proteases"/>
    <property type="match status" value="2"/>
</dbReference>
<dbReference type="Proteomes" id="UP000000305">
    <property type="component" value="Unassembled WGS sequence"/>
</dbReference>
<dbReference type="OrthoDB" id="6380398at2759"/>
<evidence type="ECO:0000313" key="4">
    <source>
        <dbReference type="Proteomes" id="UP000000305"/>
    </source>
</evidence>
<dbReference type="AlphaFoldDB" id="E9G003"/>
<dbReference type="SMART" id="SM00020">
    <property type="entry name" value="Tryp_SPc"/>
    <property type="match status" value="1"/>
</dbReference>
<dbReference type="EMBL" id="GL732528">
    <property type="protein sequence ID" value="EFX87141.1"/>
    <property type="molecule type" value="Genomic_DNA"/>
</dbReference>
<dbReference type="SUPFAM" id="SSF50494">
    <property type="entry name" value="Trypsin-like serine proteases"/>
    <property type="match status" value="1"/>
</dbReference>
<feature type="domain" description="Peptidase S1" evidence="2">
    <location>
        <begin position="1"/>
        <end position="152"/>
    </location>
</feature>
<dbReference type="GO" id="GO:0004252">
    <property type="term" value="F:serine-type endopeptidase activity"/>
    <property type="evidence" value="ECO:0007669"/>
    <property type="project" value="InterPro"/>
</dbReference>
<dbReference type="Pfam" id="PF00089">
    <property type="entry name" value="Trypsin"/>
    <property type="match status" value="1"/>
</dbReference>
<dbReference type="PROSITE" id="PS00134">
    <property type="entry name" value="TRYPSIN_HIS"/>
    <property type="match status" value="1"/>
</dbReference>
<protein>
    <recommendedName>
        <fullName evidence="2">Peptidase S1 domain-containing protein</fullName>
    </recommendedName>
</protein>
<dbReference type="OMA" id="NDRWIAT"/>
<dbReference type="eggNOG" id="KOG3627">
    <property type="taxonomic scope" value="Eukaryota"/>
</dbReference>
<feature type="non-terminal residue" evidence="3">
    <location>
        <position position="1"/>
    </location>
</feature>
<keyword evidence="1" id="KW-1015">Disulfide bond</keyword>